<accession>A0ABM9HZ59</accession>
<evidence type="ECO:0000313" key="2">
    <source>
        <dbReference type="Proteomes" id="UP001162030"/>
    </source>
</evidence>
<dbReference type="Proteomes" id="UP001162030">
    <property type="component" value="Chromosome"/>
</dbReference>
<gene>
    <name evidence="1" type="ORF">MSZNOR_1272</name>
</gene>
<sequence>MQALLKHDLPILFPDITYSFYPVYCALYGIGRICIPLT</sequence>
<evidence type="ECO:0000313" key="1">
    <source>
        <dbReference type="EMBL" id="CAI8783810.1"/>
    </source>
</evidence>
<proteinExistence type="predicted"/>
<name>A0ABM9HZ59_9GAMM</name>
<organism evidence="1 2">
    <name type="scientific">Methylocaldum szegediense</name>
    <dbReference type="NCBI Taxonomy" id="73780"/>
    <lineage>
        <taxon>Bacteria</taxon>
        <taxon>Pseudomonadati</taxon>
        <taxon>Pseudomonadota</taxon>
        <taxon>Gammaproteobacteria</taxon>
        <taxon>Methylococcales</taxon>
        <taxon>Methylococcaceae</taxon>
        <taxon>Methylocaldum</taxon>
    </lineage>
</organism>
<reference evidence="1 2" key="1">
    <citation type="submission" date="2023-03" db="EMBL/GenBank/DDBJ databases">
        <authorList>
            <person name="Pearce D."/>
        </authorList>
    </citation>
    <scope>NUCLEOTIDE SEQUENCE [LARGE SCALE GENOMIC DNA]</scope>
    <source>
        <strain evidence="1">Msz</strain>
    </source>
</reference>
<dbReference type="EMBL" id="OX458333">
    <property type="protein sequence ID" value="CAI8783810.1"/>
    <property type="molecule type" value="Genomic_DNA"/>
</dbReference>
<keyword evidence="2" id="KW-1185">Reference proteome</keyword>
<protein>
    <submittedName>
        <fullName evidence="1">Uncharacterized protein</fullName>
    </submittedName>
</protein>